<dbReference type="InterPro" id="IPR036178">
    <property type="entry name" value="Formintransfe-cycloase-like_sf"/>
</dbReference>
<dbReference type="Gene3D" id="1.20.120.680">
    <property type="entry name" value="Formiminotetrahydrofolate cyclodeaminase monomer, up-and-down helical bundle"/>
    <property type="match status" value="1"/>
</dbReference>
<protein>
    <recommendedName>
        <fullName evidence="1">Cyclodeaminase/cyclohydrolase domain-containing protein</fullName>
    </recommendedName>
</protein>
<dbReference type="EMBL" id="BDUF01000086">
    <property type="protein sequence ID" value="GAX91161.1"/>
    <property type="molecule type" value="Genomic_DNA"/>
</dbReference>
<dbReference type="Pfam" id="PF04961">
    <property type="entry name" value="FTCD_C"/>
    <property type="match status" value="1"/>
</dbReference>
<dbReference type="Proteomes" id="UP000217785">
    <property type="component" value="Unassembled WGS sequence"/>
</dbReference>
<accession>A0A292YQH8</accession>
<dbReference type="GO" id="GO:0003824">
    <property type="term" value="F:catalytic activity"/>
    <property type="evidence" value="ECO:0007669"/>
    <property type="project" value="InterPro"/>
</dbReference>
<evidence type="ECO:0000313" key="3">
    <source>
        <dbReference type="Proteomes" id="UP000217785"/>
    </source>
</evidence>
<name>A0A292YQH8_9BACL</name>
<sequence>MEYKNCSLIDFCKEVGRPEIPSPAGGAVIGVVGALLASLTELIARVSIKHSACGGPPVWSAVADAAGELSENLLRFAEEDVQEAARLIRGEGPACVRKQIAAPAKIASSLVKVLRLMEGVADQAASSVRADVRVIAHLGRGAADAIYEIERTDIEWGGGGDEVLLERIEEWRIQAHEAACRILNKARDESWQK</sequence>
<gene>
    <name evidence="2" type="ORF">EFBL_2827</name>
</gene>
<dbReference type="RefSeq" id="WP_165912415.1">
    <property type="nucleotide sequence ID" value="NZ_BDUF01000086.1"/>
</dbReference>
<dbReference type="AlphaFoldDB" id="A0A292YQH8"/>
<evidence type="ECO:0000259" key="1">
    <source>
        <dbReference type="Pfam" id="PF04961"/>
    </source>
</evidence>
<evidence type="ECO:0000313" key="2">
    <source>
        <dbReference type="EMBL" id="GAX91161.1"/>
    </source>
</evidence>
<proteinExistence type="predicted"/>
<organism evidence="2 3">
    <name type="scientific">Effusibacillus lacus</name>
    <dbReference type="NCBI Taxonomy" id="1348429"/>
    <lineage>
        <taxon>Bacteria</taxon>
        <taxon>Bacillati</taxon>
        <taxon>Bacillota</taxon>
        <taxon>Bacilli</taxon>
        <taxon>Bacillales</taxon>
        <taxon>Alicyclobacillaceae</taxon>
        <taxon>Effusibacillus</taxon>
    </lineage>
</organism>
<keyword evidence="3" id="KW-1185">Reference proteome</keyword>
<feature type="domain" description="Cyclodeaminase/cyclohydrolase" evidence="1">
    <location>
        <begin position="8"/>
        <end position="145"/>
    </location>
</feature>
<comment type="caution">
    <text evidence="2">The sequence shown here is derived from an EMBL/GenBank/DDBJ whole genome shotgun (WGS) entry which is preliminary data.</text>
</comment>
<dbReference type="SUPFAM" id="SSF101262">
    <property type="entry name" value="Methenyltetrahydrofolate cyclohydrolase-like"/>
    <property type="match status" value="1"/>
</dbReference>
<reference evidence="3" key="1">
    <citation type="submission" date="2017-07" db="EMBL/GenBank/DDBJ databases">
        <title>Draft genome sequence of Effusibacillus lacus strain skLN1.</title>
        <authorList>
            <person name="Watanabe M."/>
            <person name="Kojima H."/>
            <person name="Fukui M."/>
        </authorList>
    </citation>
    <scope>NUCLEOTIDE SEQUENCE [LARGE SCALE GENOMIC DNA]</scope>
    <source>
        <strain evidence="3">skLN1</strain>
    </source>
</reference>
<dbReference type="InterPro" id="IPR007044">
    <property type="entry name" value="Cyclodeamin/CycHdrlase"/>
</dbReference>